<evidence type="ECO:0000313" key="2">
    <source>
        <dbReference type="EMBL" id="ORY38791.1"/>
    </source>
</evidence>
<accession>A0A1Y2BVK2</accession>
<sequence length="187" mass="20930">MQLLPPWPSREQLSSAKPITPTLLASTPNLPPEPFKSQSIPKTVLQISITVSAFLFIMATVIITLNAVNMHVVAVWFQVFLVFDIAFISLLHLHAYKTVQQLVPEQIAVFMWVYSGWNVIKAVVLIAGVVSIQSAVFGGLASLFLCGFWTVYVIREFWKIYMYALLVREAVVSSEVGVEMKVKVVME</sequence>
<protein>
    <submittedName>
        <fullName evidence="2">Uncharacterized protein</fullName>
    </submittedName>
</protein>
<keyword evidence="1" id="KW-0812">Transmembrane</keyword>
<comment type="caution">
    <text evidence="2">The sequence shown here is derived from an EMBL/GenBank/DDBJ whole genome shotgun (WGS) entry which is preliminary data.</text>
</comment>
<gene>
    <name evidence="2" type="ORF">BCR33DRAFT_853771</name>
</gene>
<proteinExistence type="predicted"/>
<dbReference type="Proteomes" id="UP000193642">
    <property type="component" value="Unassembled WGS sequence"/>
</dbReference>
<evidence type="ECO:0000256" key="1">
    <source>
        <dbReference type="SAM" id="Phobius"/>
    </source>
</evidence>
<dbReference type="AlphaFoldDB" id="A0A1Y2BVK2"/>
<feature type="transmembrane region" description="Helical" evidence="1">
    <location>
        <begin position="107"/>
        <end position="129"/>
    </location>
</feature>
<reference evidence="2 3" key="1">
    <citation type="submission" date="2016-07" db="EMBL/GenBank/DDBJ databases">
        <title>Pervasive Adenine N6-methylation of Active Genes in Fungi.</title>
        <authorList>
            <consortium name="DOE Joint Genome Institute"/>
            <person name="Mondo S.J."/>
            <person name="Dannebaum R.O."/>
            <person name="Kuo R.C."/>
            <person name="Labutti K."/>
            <person name="Haridas S."/>
            <person name="Kuo A."/>
            <person name="Salamov A."/>
            <person name="Ahrendt S.R."/>
            <person name="Lipzen A."/>
            <person name="Sullivan W."/>
            <person name="Andreopoulos W.B."/>
            <person name="Clum A."/>
            <person name="Lindquist E."/>
            <person name="Daum C."/>
            <person name="Ramamoorthy G.K."/>
            <person name="Gryganskyi A."/>
            <person name="Culley D."/>
            <person name="Magnuson J.K."/>
            <person name="James T.Y."/>
            <person name="O'Malley M.A."/>
            <person name="Stajich J.E."/>
            <person name="Spatafora J.W."/>
            <person name="Visel A."/>
            <person name="Grigoriev I.V."/>
        </authorList>
    </citation>
    <scope>NUCLEOTIDE SEQUENCE [LARGE SCALE GENOMIC DNA]</scope>
    <source>
        <strain evidence="2 3">JEL800</strain>
    </source>
</reference>
<name>A0A1Y2BVK2_9FUNG</name>
<feature type="transmembrane region" description="Helical" evidence="1">
    <location>
        <begin position="74"/>
        <end position="95"/>
    </location>
</feature>
<dbReference type="EMBL" id="MCGO01000042">
    <property type="protein sequence ID" value="ORY38791.1"/>
    <property type="molecule type" value="Genomic_DNA"/>
</dbReference>
<feature type="transmembrane region" description="Helical" evidence="1">
    <location>
        <begin position="44"/>
        <end position="68"/>
    </location>
</feature>
<feature type="transmembrane region" description="Helical" evidence="1">
    <location>
        <begin position="135"/>
        <end position="154"/>
    </location>
</feature>
<keyword evidence="1" id="KW-1133">Transmembrane helix</keyword>
<keyword evidence="3" id="KW-1185">Reference proteome</keyword>
<evidence type="ECO:0000313" key="3">
    <source>
        <dbReference type="Proteomes" id="UP000193642"/>
    </source>
</evidence>
<organism evidence="2 3">
    <name type="scientific">Rhizoclosmatium globosum</name>
    <dbReference type="NCBI Taxonomy" id="329046"/>
    <lineage>
        <taxon>Eukaryota</taxon>
        <taxon>Fungi</taxon>
        <taxon>Fungi incertae sedis</taxon>
        <taxon>Chytridiomycota</taxon>
        <taxon>Chytridiomycota incertae sedis</taxon>
        <taxon>Chytridiomycetes</taxon>
        <taxon>Chytridiales</taxon>
        <taxon>Chytriomycetaceae</taxon>
        <taxon>Rhizoclosmatium</taxon>
    </lineage>
</organism>
<keyword evidence="1" id="KW-0472">Membrane</keyword>